<accession>V2YAH1</accession>
<dbReference type="Proteomes" id="UP000018227">
    <property type="component" value="Unassembled WGS sequence"/>
</dbReference>
<reference evidence="3 4" key="1">
    <citation type="submission" date="2013-06" db="EMBL/GenBank/DDBJ databases">
        <authorList>
            <person name="Weinstock G."/>
            <person name="Sodergren E."/>
            <person name="Clifton S."/>
            <person name="Fulton L."/>
            <person name="Fulton B."/>
            <person name="Courtney L."/>
            <person name="Fronick C."/>
            <person name="Harrison M."/>
            <person name="Strong C."/>
            <person name="Farmer C."/>
            <person name="Delahaunty K."/>
            <person name="Markovic C."/>
            <person name="Hall O."/>
            <person name="Minx P."/>
            <person name="Tomlinson C."/>
            <person name="Mitreva M."/>
            <person name="Nelson J."/>
            <person name="Hou S."/>
            <person name="Wollam A."/>
            <person name="Pepin K.H."/>
            <person name="Johnson M."/>
            <person name="Bhonagiri V."/>
            <person name="Nash W.E."/>
            <person name="Warren W."/>
            <person name="Chinwalla A."/>
            <person name="Mardis E.R."/>
            <person name="Wilson R.K."/>
        </authorList>
    </citation>
    <scope>NUCLEOTIDE SEQUENCE [LARGE SCALE GENOMIC DNA]</scope>
    <source>
        <strain evidence="3 4">ATCC 51271</strain>
    </source>
</reference>
<dbReference type="HOGENOM" id="CLU_195842_0_0_9"/>
<comment type="caution">
    <text evidence="3">The sequence shown here is derived from an EMBL/GenBank/DDBJ whole genome shotgun (WGS) entry which is preliminary data.</text>
</comment>
<gene>
    <name evidence="3" type="ORF">GCWU0000282_000028</name>
</gene>
<dbReference type="NCBIfam" id="TIGR01918">
    <property type="entry name" value="various_sel_PB"/>
    <property type="match status" value="1"/>
</dbReference>
<keyword evidence="1" id="KW-0712">Selenocysteine</keyword>
<evidence type="ECO:0000313" key="3">
    <source>
        <dbReference type="EMBL" id="ESL04641.1"/>
    </source>
</evidence>
<dbReference type="eggNOG" id="ENOG5032UES">
    <property type="taxonomic scope" value="Bacteria"/>
</dbReference>
<dbReference type="EMBL" id="ACIL03000002">
    <property type="protein sequence ID" value="ESL04641.1"/>
    <property type="molecule type" value="Genomic_DNA"/>
</dbReference>
<organism evidence="3 4">
    <name type="scientific">Catonella morbi ATCC 51271</name>
    <dbReference type="NCBI Taxonomy" id="592026"/>
    <lineage>
        <taxon>Bacteria</taxon>
        <taxon>Bacillati</taxon>
        <taxon>Bacillota</taxon>
        <taxon>Clostridia</taxon>
        <taxon>Lachnospirales</taxon>
        <taxon>Lachnospiraceae</taxon>
        <taxon>Catonella</taxon>
    </lineage>
</organism>
<protein>
    <submittedName>
        <fullName evidence="3">Selenoprotein B, glycine/betaine/sarcosine/D-proline reductase domain protein</fullName>
    </submittedName>
</protein>
<dbReference type="InterPro" id="IPR010187">
    <property type="entry name" value="Various_sel_PB"/>
</dbReference>
<evidence type="ECO:0000256" key="2">
    <source>
        <dbReference type="ARBA" id="ARBA00023002"/>
    </source>
</evidence>
<evidence type="ECO:0000256" key="1">
    <source>
        <dbReference type="ARBA" id="ARBA00022933"/>
    </source>
</evidence>
<dbReference type="GO" id="GO:0050485">
    <property type="term" value="F:oxidoreductase activity, acting on X-H and Y-H to form an X-Y bond, with a disulfide as acceptor"/>
    <property type="evidence" value="ECO:0007669"/>
    <property type="project" value="InterPro"/>
</dbReference>
<evidence type="ECO:0000313" key="4">
    <source>
        <dbReference type="Proteomes" id="UP000018227"/>
    </source>
</evidence>
<proteinExistence type="predicted"/>
<keyword evidence="2" id="KW-0560">Oxidoreductase</keyword>
<dbReference type="AlphaFoldDB" id="V2YAH1"/>
<sequence>MVKAIERYGIPVVHMATVVPISLTIGANRIIPGVGIPYPLGDPTQGEADSKKIREKMVRRALKTLQTPVSEQTVFETDNF</sequence>
<dbReference type="STRING" id="592026.GCWU0000282_000028"/>
<keyword evidence="4" id="KW-1185">Reference proteome</keyword>
<name>V2YAH1_9FIRM</name>